<dbReference type="InterPro" id="IPR006860">
    <property type="entry name" value="FecR"/>
</dbReference>
<dbReference type="EMBL" id="JBEXAC010000001">
    <property type="protein sequence ID" value="MET6997486.1"/>
    <property type="molecule type" value="Genomic_DNA"/>
</dbReference>
<feature type="transmembrane region" description="Helical" evidence="1">
    <location>
        <begin position="81"/>
        <end position="99"/>
    </location>
</feature>
<protein>
    <submittedName>
        <fullName evidence="4">FecR domain-containing protein</fullName>
    </submittedName>
</protein>
<dbReference type="Gene3D" id="2.60.120.1440">
    <property type="match status" value="1"/>
</dbReference>
<evidence type="ECO:0000313" key="5">
    <source>
        <dbReference type="Proteomes" id="UP001549749"/>
    </source>
</evidence>
<dbReference type="InterPro" id="IPR032508">
    <property type="entry name" value="FecR_C"/>
</dbReference>
<dbReference type="InterPro" id="IPR012373">
    <property type="entry name" value="Ferrdict_sens_TM"/>
</dbReference>
<dbReference type="PANTHER" id="PTHR30273:SF2">
    <property type="entry name" value="PROTEIN FECR"/>
    <property type="match status" value="1"/>
</dbReference>
<dbReference type="PANTHER" id="PTHR30273">
    <property type="entry name" value="PERIPLASMIC SIGNAL SENSOR AND SIGMA FACTOR ACTIVATOR FECR-RELATED"/>
    <property type="match status" value="1"/>
</dbReference>
<dbReference type="Pfam" id="PF04773">
    <property type="entry name" value="FecR"/>
    <property type="match status" value="1"/>
</dbReference>
<dbReference type="Gene3D" id="3.55.50.30">
    <property type="match status" value="1"/>
</dbReference>
<organism evidence="4 5">
    <name type="scientific">Chitinophaga defluvii</name>
    <dbReference type="NCBI Taxonomy" id="3163343"/>
    <lineage>
        <taxon>Bacteria</taxon>
        <taxon>Pseudomonadati</taxon>
        <taxon>Bacteroidota</taxon>
        <taxon>Chitinophagia</taxon>
        <taxon>Chitinophagales</taxon>
        <taxon>Chitinophagaceae</taxon>
        <taxon>Chitinophaga</taxon>
    </lineage>
</organism>
<gene>
    <name evidence="4" type="ORF">ABR189_08905</name>
</gene>
<dbReference type="Proteomes" id="UP001549749">
    <property type="component" value="Unassembled WGS sequence"/>
</dbReference>
<dbReference type="RefSeq" id="WP_354660122.1">
    <property type="nucleotide sequence ID" value="NZ_JBEXAC010000001.1"/>
</dbReference>
<feature type="domain" description="FecR protein" evidence="2">
    <location>
        <begin position="170"/>
        <end position="265"/>
    </location>
</feature>
<evidence type="ECO:0000259" key="2">
    <source>
        <dbReference type="Pfam" id="PF04773"/>
    </source>
</evidence>
<dbReference type="PIRSF" id="PIRSF018266">
    <property type="entry name" value="FecR"/>
    <property type="match status" value="1"/>
</dbReference>
<evidence type="ECO:0000256" key="1">
    <source>
        <dbReference type="SAM" id="Phobius"/>
    </source>
</evidence>
<feature type="domain" description="Protein FecR C-terminal" evidence="3">
    <location>
        <begin position="308"/>
        <end position="375"/>
    </location>
</feature>
<reference evidence="4 5" key="1">
    <citation type="submission" date="2024-06" db="EMBL/GenBank/DDBJ databases">
        <title>Chitinophaga defluvii sp. nov., isolated from municipal sewage.</title>
        <authorList>
            <person name="Zhang L."/>
        </authorList>
    </citation>
    <scope>NUCLEOTIDE SEQUENCE [LARGE SCALE GENOMIC DNA]</scope>
    <source>
        <strain evidence="4 5">H8</strain>
    </source>
</reference>
<keyword evidence="1" id="KW-0812">Transmembrane</keyword>
<comment type="caution">
    <text evidence="4">The sequence shown here is derived from an EMBL/GenBank/DDBJ whole genome shotgun (WGS) entry which is preliminary data.</text>
</comment>
<evidence type="ECO:0000259" key="3">
    <source>
        <dbReference type="Pfam" id="PF16344"/>
    </source>
</evidence>
<evidence type="ECO:0000313" key="4">
    <source>
        <dbReference type="EMBL" id="MET6997486.1"/>
    </source>
</evidence>
<accession>A0ABV2T376</accession>
<keyword evidence="1" id="KW-1133">Transmembrane helix</keyword>
<keyword evidence="5" id="KW-1185">Reference proteome</keyword>
<name>A0ABV2T376_9BACT</name>
<dbReference type="Pfam" id="PF16344">
    <property type="entry name" value="FecR_C"/>
    <property type="match status" value="1"/>
</dbReference>
<keyword evidence="1" id="KW-0472">Membrane</keyword>
<proteinExistence type="predicted"/>
<sequence>MTRFDTLWEGYIAGTLNGEEVKELLEMISQEEGPLQDNIHALLEDQLLEGMAVAGDKELILQRIMEQVRPAKVRRMYFKRWAAAAVILALLSTGAYLWFLQAPGHKLAVVSGKIAAGGDKAILTLADGAEVTLDSSGSKVMQQGNIAIHQHNGQLQYTLHGTEHSVGNNTLTTPKGGQFKVILPDGTSVWLNSASSLQYPVAFTGKERLVTLTGQAYFEVAANTSQPFKVKVNDMEVQVLGTGFDIMAYGDEQAVRTTLVTGAVKVAAGRENALLKPGQQARLNKGQGTLTIKEADLSKVLAWKSGLFVFNNTDLQTIMREIARWYDVEIINEAGVGTKLYGGSISRKKDLRDVLNLLESGGTNHFKIEGRKVIILK</sequence>